<dbReference type="PROSITE" id="PS00502">
    <property type="entry name" value="POLYGALACTURONASE"/>
    <property type="match status" value="1"/>
</dbReference>
<feature type="compositionally biased region" description="Pro residues" evidence="10">
    <location>
        <begin position="42"/>
        <end position="52"/>
    </location>
</feature>
<comment type="subcellular location">
    <subcellularLocation>
        <location evidence="1">Secreted</location>
        <location evidence="1">Cell wall</location>
    </subcellularLocation>
</comment>
<feature type="region of interest" description="Disordered" evidence="10">
    <location>
        <begin position="22"/>
        <end position="69"/>
    </location>
</feature>
<dbReference type="GO" id="GO:0071555">
    <property type="term" value="P:cell wall organization"/>
    <property type="evidence" value="ECO:0007669"/>
    <property type="project" value="UniProtKB-KW"/>
</dbReference>
<reference evidence="12 13" key="1">
    <citation type="journal article" date="2017" name="Nature">
        <title>The Apostasia genome and the evolution of orchids.</title>
        <authorList>
            <person name="Zhang G.Q."/>
            <person name="Liu K.W."/>
            <person name="Li Z."/>
            <person name="Lohaus R."/>
            <person name="Hsiao Y.Y."/>
            <person name="Niu S.C."/>
            <person name="Wang J.Y."/>
            <person name="Lin Y.C."/>
            <person name="Xu Q."/>
            <person name="Chen L.J."/>
            <person name="Yoshida K."/>
            <person name="Fujiwara S."/>
            <person name="Wang Z.W."/>
            <person name="Zhang Y.Q."/>
            <person name="Mitsuda N."/>
            <person name="Wang M."/>
            <person name="Liu G.H."/>
            <person name="Pecoraro L."/>
            <person name="Huang H.X."/>
            <person name="Xiao X.J."/>
            <person name="Lin M."/>
            <person name="Wu X.Y."/>
            <person name="Wu W.L."/>
            <person name="Chen Y.Y."/>
            <person name="Chang S.B."/>
            <person name="Sakamoto S."/>
            <person name="Ohme-Takagi M."/>
            <person name="Yagi M."/>
            <person name="Zeng S.J."/>
            <person name="Shen C.Y."/>
            <person name="Yeh C.M."/>
            <person name="Luo Y.B."/>
            <person name="Tsai W.C."/>
            <person name="Van de Peer Y."/>
            <person name="Liu Z.J."/>
        </authorList>
    </citation>
    <scope>NUCLEOTIDE SEQUENCE [LARGE SCALE GENOMIC DNA]</scope>
    <source>
        <strain evidence="13">cv. Shenzhen</strain>
        <tissue evidence="12">Stem</tissue>
    </source>
</reference>
<feature type="signal peptide" evidence="11">
    <location>
        <begin position="1"/>
        <end position="20"/>
    </location>
</feature>
<keyword evidence="3" id="KW-0134">Cell wall</keyword>
<dbReference type="FunFam" id="2.160.20.10:FF:000012">
    <property type="entry name" value="Polygalacturonase At1g48100 family"/>
    <property type="match status" value="1"/>
</dbReference>
<organism evidence="12 13">
    <name type="scientific">Apostasia shenzhenica</name>
    <dbReference type="NCBI Taxonomy" id="1088818"/>
    <lineage>
        <taxon>Eukaryota</taxon>
        <taxon>Viridiplantae</taxon>
        <taxon>Streptophyta</taxon>
        <taxon>Embryophyta</taxon>
        <taxon>Tracheophyta</taxon>
        <taxon>Spermatophyta</taxon>
        <taxon>Magnoliopsida</taxon>
        <taxon>Liliopsida</taxon>
        <taxon>Asparagales</taxon>
        <taxon>Orchidaceae</taxon>
        <taxon>Apostasioideae</taxon>
        <taxon>Apostasia</taxon>
    </lineage>
</organism>
<evidence type="ECO:0000256" key="8">
    <source>
        <dbReference type="PROSITE-ProRule" id="PRU10052"/>
    </source>
</evidence>
<dbReference type="EC" id="3.2.1.15" evidence="12"/>
<evidence type="ECO:0000256" key="1">
    <source>
        <dbReference type="ARBA" id="ARBA00004191"/>
    </source>
</evidence>
<dbReference type="InterPro" id="IPR000743">
    <property type="entry name" value="Glyco_hydro_28"/>
</dbReference>
<keyword evidence="13" id="KW-1185">Reference proteome</keyword>
<dbReference type="Gene3D" id="2.160.20.10">
    <property type="entry name" value="Single-stranded right-handed beta-helix, Pectin lyase-like"/>
    <property type="match status" value="1"/>
</dbReference>
<evidence type="ECO:0000256" key="5">
    <source>
        <dbReference type="ARBA" id="ARBA00022801"/>
    </source>
</evidence>
<keyword evidence="5 9" id="KW-0378">Hydrolase</keyword>
<dbReference type="STRING" id="1088818.A0A2I0BD02"/>
<dbReference type="GO" id="GO:0004650">
    <property type="term" value="F:polygalacturonase activity"/>
    <property type="evidence" value="ECO:0007669"/>
    <property type="project" value="UniProtKB-EC"/>
</dbReference>
<dbReference type="AlphaFoldDB" id="A0A2I0BD02"/>
<evidence type="ECO:0000256" key="9">
    <source>
        <dbReference type="RuleBase" id="RU361169"/>
    </source>
</evidence>
<dbReference type="InterPro" id="IPR012334">
    <property type="entry name" value="Pectin_lyas_fold"/>
</dbReference>
<evidence type="ECO:0000256" key="4">
    <source>
        <dbReference type="ARBA" id="ARBA00022525"/>
    </source>
</evidence>
<evidence type="ECO:0000256" key="6">
    <source>
        <dbReference type="ARBA" id="ARBA00023295"/>
    </source>
</evidence>
<dbReference type="SMART" id="SM00710">
    <property type="entry name" value="PbH1"/>
    <property type="match status" value="4"/>
</dbReference>
<sequence>MKNSFSLLLLIFSISSFVDGREQHQKQKQSSNHHSSAVPPSIAEPPVLPPEPSYGNWSNTSLPPLPSDPPLSPSNVFDVRAFGAVGNGVVDDTEAFKSAWDSACLSSGSGVVLAPVGFSFMIRSTIFAGPCRGRVEFQVDGVVMPPDGPDSWPQNDSRLQWLVFYRADGMSLQGGGIIDGRGQKWWDLPCKPHKGPNGSTIPGDCDSPVAMRFFMSTNLTVHGLKIQNSPQFHFRFDECENVTVDSISINSPALSPNTDGVHVENTKNVGIYNSVISNGDDCISIGSGSLNVDIQNVTCGPSHGISIGSLGKQNSRACVANVTVQNAVIKHSDNGVRIKTWQGGSGSVSAVTFDSIKMETVRNPIIIDQYYCTGKPCANRTSAVYISNVVYSNIKGTYDARAPPIHLGCSDAVPCTNITLSEVELLPAQGNLILDPFCWNAYGVLQTLTMPPVTCLRKGSPRSIMSYEASMCY</sequence>
<dbReference type="InterPro" id="IPR011050">
    <property type="entry name" value="Pectin_lyase_fold/virulence"/>
</dbReference>
<dbReference type="Proteomes" id="UP000236161">
    <property type="component" value="Unassembled WGS sequence"/>
</dbReference>
<accession>A0A2I0BD02</accession>
<evidence type="ECO:0000313" key="13">
    <source>
        <dbReference type="Proteomes" id="UP000236161"/>
    </source>
</evidence>
<gene>
    <name evidence="12" type="ORF">AXF42_Ash013087</name>
</gene>
<keyword evidence="11" id="KW-0732">Signal</keyword>
<evidence type="ECO:0000313" key="12">
    <source>
        <dbReference type="EMBL" id="PKA65673.1"/>
    </source>
</evidence>
<evidence type="ECO:0000256" key="3">
    <source>
        <dbReference type="ARBA" id="ARBA00022512"/>
    </source>
</evidence>
<evidence type="ECO:0000256" key="10">
    <source>
        <dbReference type="SAM" id="MobiDB-lite"/>
    </source>
</evidence>
<dbReference type="SUPFAM" id="SSF51126">
    <property type="entry name" value="Pectin lyase-like"/>
    <property type="match status" value="1"/>
</dbReference>
<evidence type="ECO:0000256" key="7">
    <source>
        <dbReference type="ARBA" id="ARBA00023316"/>
    </source>
</evidence>
<dbReference type="OrthoDB" id="187139at2759"/>
<comment type="similarity">
    <text evidence="2 9">Belongs to the glycosyl hydrolase 28 family.</text>
</comment>
<proteinExistence type="inferred from homology"/>
<dbReference type="EMBL" id="KZ451890">
    <property type="protein sequence ID" value="PKA65673.1"/>
    <property type="molecule type" value="Genomic_DNA"/>
</dbReference>
<name>A0A2I0BD02_9ASPA</name>
<dbReference type="Pfam" id="PF00295">
    <property type="entry name" value="Glyco_hydro_28"/>
    <property type="match status" value="1"/>
</dbReference>
<protein>
    <submittedName>
        <fullName evidence="12">Polygalacturonase</fullName>
        <ecNumber evidence="12">3.2.1.15</ecNumber>
    </submittedName>
</protein>
<dbReference type="GO" id="GO:0005975">
    <property type="term" value="P:carbohydrate metabolic process"/>
    <property type="evidence" value="ECO:0007669"/>
    <property type="project" value="InterPro"/>
</dbReference>
<evidence type="ECO:0000256" key="2">
    <source>
        <dbReference type="ARBA" id="ARBA00008834"/>
    </source>
</evidence>
<dbReference type="PANTHER" id="PTHR31375">
    <property type="match status" value="1"/>
</dbReference>
<feature type="chain" id="PRO_5014172161" evidence="11">
    <location>
        <begin position="21"/>
        <end position="473"/>
    </location>
</feature>
<keyword evidence="4" id="KW-0964">Secreted</keyword>
<dbReference type="InterPro" id="IPR006626">
    <property type="entry name" value="PbH1"/>
</dbReference>
<evidence type="ECO:0000256" key="11">
    <source>
        <dbReference type="SAM" id="SignalP"/>
    </source>
</evidence>
<feature type="active site" evidence="8">
    <location>
        <position position="303"/>
    </location>
</feature>
<keyword evidence="7" id="KW-0961">Cell wall biogenesis/degradation</keyword>
<keyword evidence="6 9" id="KW-0326">Glycosidase</keyword>